<comment type="caution">
    <text evidence="3">The sequence shown here is derived from an EMBL/GenBank/DDBJ whole genome shotgun (WGS) entry which is preliminary data.</text>
</comment>
<name>A0AA44WPG5_VERDA</name>
<dbReference type="EMBL" id="MPSH01000004">
    <property type="protein sequence ID" value="PNH35197.1"/>
    <property type="molecule type" value="Genomic_DNA"/>
</dbReference>
<evidence type="ECO:0000256" key="1">
    <source>
        <dbReference type="SAM" id="MobiDB-lite"/>
    </source>
</evidence>
<evidence type="ECO:0000313" key="4">
    <source>
        <dbReference type="Proteomes" id="UP000236305"/>
    </source>
</evidence>
<dbReference type="Proteomes" id="UP000236305">
    <property type="component" value="Unassembled WGS sequence"/>
</dbReference>
<evidence type="ECO:0000313" key="3">
    <source>
        <dbReference type="EMBL" id="PNH35197.1"/>
    </source>
</evidence>
<protein>
    <submittedName>
        <fullName evidence="3">Uncharacterized protein</fullName>
    </submittedName>
</protein>
<dbReference type="AlphaFoldDB" id="A0AA44WPG5"/>
<reference evidence="3 4" key="1">
    <citation type="submission" date="2017-12" db="EMBL/GenBank/DDBJ databases">
        <title>Comparative genomics yields insights into virulence evolution of Verticillium dahliae.</title>
        <authorList>
            <person name="Fan R."/>
            <person name="Armitage A.D."/>
            <person name="Cascant-Lopez E."/>
            <person name="Sobczyk M."/>
            <person name="Cockerton H.M."/>
            <person name="Harrison R.J."/>
        </authorList>
    </citation>
    <scope>NUCLEOTIDE SEQUENCE [LARGE SCALE GENOMIC DNA]</scope>
    <source>
        <strain evidence="3 4">12008</strain>
    </source>
</reference>
<sequence>MASSLARPAELTVLTIVFLWAAIKCRDSTQKIAQWLGPKAGDQGPWITVRRASEDTGGRLKQAAAGQSWQDVDDEEAGVRSEDTAIPGSDPKWKVAGIMGVLWLGNMAYGDH</sequence>
<accession>A0AA44WPG5</accession>
<organism evidence="3 4">
    <name type="scientific">Verticillium dahliae</name>
    <name type="common">Verticillium wilt</name>
    <dbReference type="NCBI Taxonomy" id="27337"/>
    <lineage>
        <taxon>Eukaryota</taxon>
        <taxon>Fungi</taxon>
        <taxon>Dikarya</taxon>
        <taxon>Ascomycota</taxon>
        <taxon>Pezizomycotina</taxon>
        <taxon>Sordariomycetes</taxon>
        <taxon>Hypocreomycetidae</taxon>
        <taxon>Glomerellales</taxon>
        <taxon>Plectosphaerellaceae</taxon>
        <taxon>Verticillium</taxon>
    </lineage>
</organism>
<gene>
    <name evidence="3" type="ORF">BJF96_g1689</name>
</gene>
<feature type="region of interest" description="Disordered" evidence="1">
    <location>
        <begin position="62"/>
        <end position="86"/>
    </location>
</feature>
<feature type="chain" id="PRO_5041203209" evidence="2">
    <location>
        <begin position="26"/>
        <end position="112"/>
    </location>
</feature>
<evidence type="ECO:0000256" key="2">
    <source>
        <dbReference type="SAM" id="SignalP"/>
    </source>
</evidence>
<keyword evidence="2" id="KW-0732">Signal</keyword>
<feature type="signal peptide" evidence="2">
    <location>
        <begin position="1"/>
        <end position="25"/>
    </location>
</feature>
<proteinExistence type="predicted"/>